<keyword evidence="6" id="KW-0902">Two-component regulatory system</keyword>
<organism evidence="8 9">
    <name type="scientific">Leptolyngbya foveolarum</name>
    <dbReference type="NCBI Taxonomy" id="47253"/>
    <lineage>
        <taxon>Bacteria</taxon>
        <taxon>Bacillati</taxon>
        <taxon>Cyanobacteriota</taxon>
        <taxon>Cyanophyceae</taxon>
        <taxon>Leptolyngbyales</taxon>
        <taxon>Leptolyngbyaceae</taxon>
        <taxon>Leptolyngbya group</taxon>
        <taxon>Leptolyngbya</taxon>
    </lineage>
</organism>
<protein>
    <recommendedName>
        <fullName evidence="2">histidine kinase</fullName>
        <ecNumber evidence="2">2.7.13.3</ecNumber>
    </recommendedName>
</protein>
<dbReference type="SMART" id="SM00387">
    <property type="entry name" value="HATPase_c"/>
    <property type="match status" value="1"/>
</dbReference>
<gene>
    <name evidence="8" type="ORF">DCF25_15375</name>
</gene>
<evidence type="ECO:0000256" key="4">
    <source>
        <dbReference type="ARBA" id="ARBA00022679"/>
    </source>
</evidence>
<dbReference type="InterPro" id="IPR004358">
    <property type="entry name" value="Sig_transdc_His_kin-like_C"/>
</dbReference>
<evidence type="ECO:0000313" key="8">
    <source>
        <dbReference type="EMBL" id="PZO14069.1"/>
    </source>
</evidence>
<accession>A0A2W4UAH7</accession>
<dbReference type="InterPro" id="IPR035965">
    <property type="entry name" value="PAS-like_dom_sf"/>
</dbReference>
<dbReference type="InterPro" id="IPR036890">
    <property type="entry name" value="HATPase_C_sf"/>
</dbReference>
<dbReference type="Pfam" id="PF00512">
    <property type="entry name" value="HisKA"/>
    <property type="match status" value="1"/>
</dbReference>
<dbReference type="Pfam" id="PF02518">
    <property type="entry name" value="HATPase_c"/>
    <property type="match status" value="1"/>
</dbReference>
<dbReference type="AlphaFoldDB" id="A0A2W4UAH7"/>
<evidence type="ECO:0000256" key="6">
    <source>
        <dbReference type="ARBA" id="ARBA00023012"/>
    </source>
</evidence>
<evidence type="ECO:0000256" key="1">
    <source>
        <dbReference type="ARBA" id="ARBA00000085"/>
    </source>
</evidence>
<dbReference type="PANTHER" id="PTHR45453">
    <property type="entry name" value="PHOSPHATE REGULON SENSOR PROTEIN PHOR"/>
    <property type="match status" value="1"/>
</dbReference>
<reference evidence="9" key="1">
    <citation type="submission" date="2018-04" db="EMBL/GenBank/DDBJ databases">
        <authorList>
            <person name="Cornet L."/>
        </authorList>
    </citation>
    <scope>NUCLEOTIDE SEQUENCE [LARGE SCALE GENOMIC DNA]</scope>
</reference>
<reference evidence="8 9" key="2">
    <citation type="submission" date="2018-06" db="EMBL/GenBank/DDBJ databases">
        <title>Metagenomic assembly of (sub)arctic Cyanobacteria and their associated microbiome from non-axenic cultures.</title>
        <authorList>
            <person name="Baurain D."/>
        </authorList>
    </citation>
    <scope>NUCLEOTIDE SEQUENCE [LARGE SCALE GENOMIC DNA]</scope>
    <source>
        <strain evidence="8">ULC129bin1</strain>
    </source>
</reference>
<dbReference type="InterPro" id="IPR003661">
    <property type="entry name" value="HisK_dim/P_dom"/>
</dbReference>
<evidence type="ECO:0000256" key="3">
    <source>
        <dbReference type="ARBA" id="ARBA00022553"/>
    </source>
</evidence>
<dbReference type="GO" id="GO:0016036">
    <property type="term" value="P:cellular response to phosphate starvation"/>
    <property type="evidence" value="ECO:0007669"/>
    <property type="project" value="TreeGrafter"/>
</dbReference>
<evidence type="ECO:0000256" key="5">
    <source>
        <dbReference type="ARBA" id="ARBA00022777"/>
    </source>
</evidence>
<dbReference type="SUPFAM" id="SSF55874">
    <property type="entry name" value="ATPase domain of HSP90 chaperone/DNA topoisomerase II/histidine kinase"/>
    <property type="match status" value="1"/>
</dbReference>
<dbReference type="InterPro" id="IPR003594">
    <property type="entry name" value="HATPase_dom"/>
</dbReference>
<comment type="catalytic activity">
    <reaction evidence="1">
        <text>ATP + protein L-histidine = ADP + protein N-phospho-L-histidine.</text>
        <dbReference type="EC" id="2.7.13.3"/>
    </reaction>
</comment>
<keyword evidence="3" id="KW-0597">Phosphoprotein</keyword>
<keyword evidence="5 8" id="KW-0418">Kinase</keyword>
<dbReference type="Proteomes" id="UP000249354">
    <property type="component" value="Unassembled WGS sequence"/>
</dbReference>
<dbReference type="SUPFAM" id="SSF55785">
    <property type="entry name" value="PYP-like sensor domain (PAS domain)"/>
    <property type="match status" value="1"/>
</dbReference>
<dbReference type="GO" id="GO:0005886">
    <property type="term" value="C:plasma membrane"/>
    <property type="evidence" value="ECO:0007669"/>
    <property type="project" value="TreeGrafter"/>
</dbReference>
<dbReference type="GO" id="GO:0000155">
    <property type="term" value="F:phosphorelay sensor kinase activity"/>
    <property type="evidence" value="ECO:0007669"/>
    <property type="project" value="InterPro"/>
</dbReference>
<dbReference type="SMART" id="SM00388">
    <property type="entry name" value="HisKA"/>
    <property type="match status" value="1"/>
</dbReference>
<dbReference type="GO" id="GO:0004721">
    <property type="term" value="F:phosphoprotein phosphatase activity"/>
    <property type="evidence" value="ECO:0007669"/>
    <property type="project" value="TreeGrafter"/>
</dbReference>
<dbReference type="PANTHER" id="PTHR45453:SF1">
    <property type="entry name" value="PHOSPHATE REGULON SENSOR PROTEIN PHOR"/>
    <property type="match status" value="1"/>
</dbReference>
<evidence type="ECO:0000259" key="7">
    <source>
        <dbReference type="PROSITE" id="PS50109"/>
    </source>
</evidence>
<feature type="domain" description="Histidine kinase" evidence="7">
    <location>
        <begin position="195"/>
        <end position="435"/>
    </location>
</feature>
<evidence type="ECO:0000313" key="9">
    <source>
        <dbReference type="Proteomes" id="UP000249354"/>
    </source>
</evidence>
<evidence type="ECO:0000256" key="2">
    <source>
        <dbReference type="ARBA" id="ARBA00012438"/>
    </source>
</evidence>
<dbReference type="EMBL" id="QBMC01000114">
    <property type="protein sequence ID" value="PZO14069.1"/>
    <property type="molecule type" value="Genomic_DNA"/>
</dbReference>
<proteinExistence type="predicted"/>
<dbReference type="InterPro" id="IPR050351">
    <property type="entry name" value="BphY/WalK/GraS-like"/>
</dbReference>
<name>A0A2W4UAH7_9CYAN</name>
<sequence length="440" mass="49832">MIGFIVGLAVGLIVLLMYRRRYDARLKQLLTRLEDCQPLPDFGYEAQLASAIAHRQARSETLSEQLNDFRELLKNAPLGYLEVDEENRLLWFNQQAQNFLDIQLGNHSEPRLLLAVVRSYELDQLIEQTRTTQQRCEASWTFNSISTDPSNYLERPAYPLKGYGLPISHGHVGVFLENKQEAVLLATQRDRWISDVAHELKTPLTSIRLVAETIESRVSPELVVWVERLLSEIIRLSKLVDDVLNMSHLAQQPNQLEDGNPVDLADLVQTVWQSVEPLAQLKQLDLDYRGPQSMMVKVDKSLMHRVLFNLLSNAVKFSPPHQLIRVQLSLSTLKEKGDFVLLDVIDTGKGLDEKDLPYVFDRFYRADPARSREVDAASAATQTRTVEMAEFSSSGTGLGLAIVRQIVESHQGWVEAKNDPETKGGWLRVGLPGKRRVDAS</sequence>
<dbReference type="InterPro" id="IPR005467">
    <property type="entry name" value="His_kinase_dom"/>
</dbReference>
<dbReference type="PROSITE" id="PS50109">
    <property type="entry name" value="HIS_KIN"/>
    <property type="match status" value="1"/>
</dbReference>
<dbReference type="SUPFAM" id="SSF47384">
    <property type="entry name" value="Homodimeric domain of signal transducing histidine kinase"/>
    <property type="match status" value="1"/>
</dbReference>
<dbReference type="Gene3D" id="3.30.565.10">
    <property type="entry name" value="Histidine kinase-like ATPase, C-terminal domain"/>
    <property type="match status" value="1"/>
</dbReference>
<dbReference type="PRINTS" id="PR00344">
    <property type="entry name" value="BCTRLSENSOR"/>
</dbReference>
<dbReference type="EC" id="2.7.13.3" evidence="2"/>
<dbReference type="CDD" id="cd00082">
    <property type="entry name" value="HisKA"/>
    <property type="match status" value="1"/>
</dbReference>
<comment type="caution">
    <text evidence="8">The sequence shown here is derived from an EMBL/GenBank/DDBJ whole genome shotgun (WGS) entry which is preliminary data.</text>
</comment>
<keyword evidence="4" id="KW-0808">Transferase</keyword>
<dbReference type="Gene3D" id="1.10.287.130">
    <property type="match status" value="1"/>
</dbReference>
<dbReference type="InterPro" id="IPR036097">
    <property type="entry name" value="HisK_dim/P_sf"/>
</dbReference>